<organism evidence="1 2">
    <name type="scientific">Brachyspira hampsonii</name>
    <dbReference type="NCBI Taxonomy" id="1287055"/>
    <lineage>
        <taxon>Bacteria</taxon>
        <taxon>Pseudomonadati</taxon>
        <taxon>Spirochaetota</taxon>
        <taxon>Spirochaetia</taxon>
        <taxon>Brachyspirales</taxon>
        <taxon>Brachyspiraceae</taxon>
        <taxon>Brachyspira</taxon>
    </lineage>
</organism>
<sequence length="183" mass="21043">MKKLLIIFSFVFISACGGNEAGQVSVPGVEKNSKEAAEFLNTVKGKAIVPLRSARGFPVGYFKDNGDIASRYHHPILQGDLIFIGMSNNYAIYSRKRQETANEYADAYTAITLSEDKTLIRIYLESYDYSSEISKWRREGANWDNYPKMEISDLGFEDREYTKDDYLYKITDDEYDKNDFINK</sequence>
<dbReference type="AlphaFoldDB" id="A0A1E5NG84"/>
<protein>
    <submittedName>
        <fullName evidence="1">Uncharacterized protein</fullName>
    </submittedName>
</protein>
<gene>
    <name evidence="1" type="ORF">BFL38_12775</name>
</gene>
<reference evidence="1 2" key="1">
    <citation type="submission" date="2016-08" db="EMBL/GenBank/DDBJ databases">
        <title>Characterization and recognition of Brachyspira hampsonii sp. nov., a novel intestinal spirochete that is pathogenic to pigs.</title>
        <authorList>
            <person name="Mirajkar N."/>
            <person name="La T."/>
            <person name="Phillips N."/>
            <person name="Hampson D."/>
            <person name="Gebhart C."/>
        </authorList>
    </citation>
    <scope>NUCLEOTIDE SEQUENCE [LARGE SCALE GENOMIC DNA]</scope>
    <source>
        <strain evidence="1 2">P280/1</strain>
    </source>
</reference>
<evidence type="ECO:0000313" key="1">
    <source>
        <dbReference type="EMBL" id="OEJ15179.1"/>
    </source>
</evidence>
<dbReference type="EMBL" id="MDCO01000006">
    <property type="protein sequence ID" value="OEJ15179.1"/>
    <property type="molecule type" value="Genomic_DNA"/>
</dbReference>
<name>A0A1E5NG84_9SPIR</name>
<proteinExistence type="predicted"/>
<evidence type="ECO:0000313" key="2">
    <source>
        <dbReference type="Proteomes" id="UP000095247"/>
    </source>
</evidence>
<comment type="caution">
    <text evidence="1">The sequence shown here is derived from an EMBL/GenBank/DDBJ whole genome shotgun (WGS) entry which is preliminary data.</text>
</comment>
<dbReference type="RefSeq" id="WP_069725740.1">
    <property type="nucleotide sequence ID" value="NZ_MDCO01000006.1"/>
</dbReference>
<dbReference type="Proteomes" id="UP000095247">
    <property type="component" value="Unassembled WGS sequence"/>
</dbReference>
<accession>A0A1E5NG84</accession>
<dbReference type="PROSITE" id="PS51257">
    <property type="entry name" value="PROKAR_LIPOPROTEIN"/>
    <property type="match status" value="1"/>
</dbReference>